<evidence type="ECO:0000256" key="1">
    <source>
        <dbReference type="ARBA" id="ARBA00023015"/>
    </source>
</evidence>
<accession>A0ABW4JFD2</accession>
<reference evidence="6" key="1">
    <citation type="journal article" date="2019" name="Int. J. Syst. Evol. Microbiol.">
        <title>The Global Catalogue of Microorganisms (GCM) 10K type strain sequencing project: providing services to taxonomists for standard genome sequencing and annotation.</title>
        <authorList>
            <consortium name="The Broad Institute Genomics Platform"/>
            <consortium name="The Broad Institute Genome Sequencing Center for Infectious Disease"/>
            <person name="Wu L."/>
            <person name="Ma J."/>
        </authorList>
    </citation>
    <scope>NUCLEOTIDE SEQUENCE [LARGE SCALE GENOMIC DNA]</scope>
    <source>
        <strain evidence="6">CGMCC 1.12286</strain>
    </source>
</reference>
<evidence type="ECO:0000313" key="5">
    <source>
        <dbReference type="EMBL" id="MFD1673747.1"/>
    </source>
</evidence>
<evidence type="ECO:0000259" key="4">
    <source>
        <dbReference type="PROSITE" id="PS50987"/>
    </source>
</evidence>
<protein>
    <submittedName>
        <fullName evidence="5">Metalloregulator ArsR/SmtB family transcription factor</fullName>
    </submittedName>
</protein>
<dbReference type="InterPro" id="IPR001845">
    <property type="entry name" value="HTH_ArsR_DNA-bd_dom"/>
</dbReference>
<proteinExistence type="predicted"/>
<dbReference type="Pfam" id="PF09860">
    <property type="entry name" value="DUF2087"/>
    <property type="match status" value="1"/>
</dbReference>
<dbReference type="PANTHER" id="PTHR33154">
    <property type="entry name" value="TRANSCRIPTIONAL REGULATOR, ARSR FAMILY"/>
    <property type="match status" value="1"/>
</dbReference>
<dbReference type="InterPro" id="IPR036390">
    <property type="entry name" value="WH_DNA-bd_sf"/>
</dbReference>
<keyword evidence="6" id="KW-1185">Reference proteome</keyword>
<dbReference type="PRINTS" id="PR00778">
    <property type="entry name" value="HTHARSR"/>
</dbReference>
<dbReference type="NCBIfam" id="NF033788">
    <property type="entry name" value="HTH_metalloreg"/>
    <property type="match status" value="1"/>
</dbReference>
<dbReference type="InterPro" id="IPR036388">
    <property type="entry name" value="WH-like_DNA-bd_sf"/>
</dbReference>
<dbReference type="PROSITE" id="PS50987">
    <property type="entry name" value="HTH_ARSR_2"/>
    <property type="match status" value="1"/>
</dbReference>
<evidence type="ECO:0000313" key="6">
    <source>
        <dbReference type="Proteomes" id="UP001597079"/>
    </source>
</evidence>
<dbReference type="InterPro" id="IPR011991">
    <property type="entry name" value="ArsR-like_HTH"/>
</dbReference>
<keyword evidence="2" id="KW-0238">DNA-binding</keyword>
<sequence>MQLDKLVNYHKALADPTRIRILFLLKKGPLHGQALAGKLGVSAPTITHHIAKLRAAGVIDERRDKNTIFFSLNETLFKQNALAVYERFFKSSQEGETNMEEQEKLRHAVIRNFFTLEGRLVQIPSQRKKKLIVFEHLLRELQVGKKYPEAEINQYIERFHSDYCTIRREFIINHYMYRENGIYELNPPEMWVDWRKL</sequence>
<dbReference type="PANTHER" id="PTHR33154:SF33">
    <property type="entry name" value="TRANSCRIPTIONAL REPRESSOR SDPR"/>
    <property type="match status" value="1"/>
</dbReference>
<dbReference type="Pfam" id="PF01022">
    <property type="entry name" value="HTH_5"/>
    <property type="match status" value="1"/>
</dbReference>
<keyword evidence="3" id="KW-0804">Transcription</keyword>
<dbReference type="Proteomes" id="UP001597079">
    <property type="component" value="Unassembled WGS sequence"/>
</dbReference>
<evidence type="ECO:0000256" key="2">
    <source>
        <dbReference type="ARBA" id="ARBA00023125"/>
    </source>
</evidence>
<dbReference type="EMBL" id="JBHUCX010000013">
    <property type="protein sequence ID" value="MFD1673747.1"/>
    <property type="molecule type" value="Genomic_DNA"/>
</dbReference>
<dbReference type="RefSeq" id="WP_377941253.1">
    <property type="nucleotide sequence ID" value="NZ_JBHUCX010000013.1"/>
</dbReference>
<gene>
    <name evidence="5" type="ORF">ACFSB2_03365</name>
</gene>
<dbReference type="SMART" id="SM00418">
    <property type="entry name" value="HTH_ARSR"/>
    <property type="match status" value="1"/>
</dbReference>
<feature type="domain" description="HTH arsR-type" evidence="4">
    <location>
        <begin position="1"/>
        <end position="96"/>
    </location>
</feature>
<dbReference type="SUPFAM" id="SSF46785">
    <property type="entry name" value="Winged helix' DNA-binding domain"/>
    <property type="match status" value="1"/>
</dbReference>
<organism evidence="5 6">
    <name type="scientific">Alicyclobacillus fodiniaquatilis</name>
    <dbReference type="NCBI Taxonomy" id="1661150"/>
    <lineage>
        <taxon>Bacteria</taxon>
        <taxon>Bacillati</taxon>
        <taxon>Bacillota</taxon>
        <taxon>Bacilli</taxon>
        <taxon>Bacillales</taxon>
        <taxon>Alicyclobacillaceae</taxon>
        <taxon>Alicyclobacillus</taxon>
    </lineage>
</organism>
<evidence type="ECO:0000256" key="3">
    <source>
        <dbReference type="ARBA" id="ARBA00023163"/>
    </source>
</evidence>
<keyword evidence="1" id="KW-0805">Transcription regulation</keyword>
<dbReference type="CDD" id="cd00090">
    <property type="entry name" value="HTH_ARSR"/>
    <property type="match status" value="1"/>
</dbReference>
<dbReference type="InterPro" id="IPR051081">
    <property type="entry name" value="HTH_MetalResp_TranReg"/>
</dbReference>
<dbReference type="InterPro" id="IPR018656">
    <property type="entry name" value="DUF2087"/>
</dbReference>
<name>A0ABW4JFD2_9BACL</name>
<comment type="caution">
    <text evidence="5">The sequence shown here is derived from an EMBL/GenBank/DDBJ whole genome shotgun (WGS) entry which is preliminary data.</text>
</comment>
<dbReference type="Gene3D" id="1.10.10.10">
    <property type="entry name" value="Winged helix-like DNA-binding domain superfamily/Winged helix DNA-binding domain"/>
    <property type="match status" value="1"/>
</dbReference>